<reference evidence="1 2" key="1">
    <citation type="submission" date="2024-12" db="EMBL/GenBank/DDBJ databases">
        <title>The unique morphological basis and parallel evolutionary history of personate flowers in Penstemon.</title>
        <authorList>
            <person name="Depatie T.H."/>
            <person name="Wessinger C.A."/>
        </authorList>
    </citation>
    <scope>NUCLEOTIDE SEQUENCE [LARGE SCALE GENOMIC DNA]</scope>
    <source>
        <strain evidence="1">WTNN_2</strain>
        <tissue evidence="1">Leaf</tissue>
    </source>
</reference>
<evidence type="ECO:0000313" key="1">
    <source>
        <dbReference type="EMBL" id="KAL3851479.1"/>
    </source>
</evidence>
<dbReference type="Proteomes" id="UP001634393">
    <property type="component" value="Unassembled WGS sequence"/>
</dbReference>
<accession>A0ABD3UPL5</accession>
<keyword evidence="2" id="KW-1185">Reference proteome</keyword>
<organism evidence="1 2">
    <name type="scientific">Penstemon smallii</name>
    <dbReference type="NCBI Taxonomy" id="265156"/>
    <lineage>
        <taxon>Eukaryota</taxon>
        <taxon>Viridiplantae</taxon>
        <taxon>Streptophyta</taxon>
        <taxon>Embryophyta</taxon>
        <taxon>Tracheophyta</taxon>
        <taxon>Spermatophyta</taxon>
        <taxon>Magnoliopsida</taxon>
        <taxon>eudicotyledons</taxon>
        <taxon>Gunneridae</taxon>
        <taxon>Pentapetalae</taxon>
        <taxon>asterids</taxon>
        <taxon>lamiids</taxon>
        <taxon>Lamiales</taxon>
        <taxon>Plantaginaceae</taxon>
        <taxon>Cheloneae</taxon>
        <taxon>Penstemon</taxon>
    </lineage>
</organism>
<dbReference type="EMBL" id="JBJXBP010000001">
    <property type="protein sequence ID" value="KAL3851479.1"/>
    <property type="molecule type" value="Genomic_DNA"/>
</dbReference>
<proteinExistence type="predicted"/>
<dbReference type="AlphaFoldDB" id="A0ABD3UPL5"/>
<protein>
    <submittedName>
        <fullName evidence="1">Uncharacterized protein</fullName>
    </submittedName>
</protein>
<sequence length="59" mass="6514">MKHDCILSMHPILGLGEDNGVWGFYNSISNLNTSFSRLCVPGSLEKLYGDIQLLPFAPC</sequence>
<comment type="caution">
    <text evidence="1">The sequence shown here is derived from an EMBL/GenBank/DDBJ whole genome shotgun (WGS) entry which is preliminary data.</text>
</comment>
<name>A0ABD3UPL5_9LAMI</name>
<evidence type="ECO:0000313" key="2">
    <source>
        <dbReference type="Proteomes" id="UP001634393"/>
    </source>
</evidence>
<gene>
    <name evidence="1" type="ORF">ACJIZ3_013361</name>
</gene>